<reference evidence="1" key="1">
    <citation type="submission" date="2022-06" db="EMBL/GenBank/DDBJ databases">
        <authorList>
            <person name="Dietemann V."/>
            <person name="Ory F."/>
            <person name="Dainat B."/>
            <person name="Oberhansli S."/>
        </authorList>
    </citation>
    <scope>NUCLEOTIDE SEQUENCE</scope>
    <source>
        <strain evidence="1">Ena-SAMPLE-TAB-26-04-2022-14:26:32:270-5432</strain>
    </source>
</reference>
<accession>A0ABM9G5W1</accession>
<comment type="caution">
    <text evidence="1">The sequence shown here is derived from an EMBL/GenBank/DDBJ whole genome shotgun (WGS) entry which is preliminary data.</text>
</comment>
<name>A0ABM9G5W1_9BACL</name>
<dbReference type="EMBL" id="CALYLO010000006">
    <property type="protein sequence ID" value="CAH8247096.1"/>
    <property type="molecule type" value="Genomic_DNA"/>
</dbReference>
<keyword evidence="2" id="KW-1185">Reference proteome</keyword>
<evidence type="ECO:0000313" key="2">
    <source>
        <dbReference type="Proteomes" id="UP001154322"/>
    </source>
</evidence>
<organism evidence="1 2">
    <name type="scientific">Paenibacillus melissococcoides</name>
    <dbReference type="NCBI Taxonomy" id="2912268"/>
    <lineage>
        <taxon>Bacteria</taxon>
        <taxon>Bacillati</taxon>
        <taxon>Bacillota</taxon>
        <taxon>Bacilli</taxon>
        <taxon>Bacillales</taxon>
        <taxon>Paenibacillaceae</taxon>
        <taxon>Paenibacillus</taxon>
    </lineage>
</organism>
<gene>
    <name evidence="1" type="ORF">WJ0W_004330</name>
</gene>
<sequence>MNDELKEVIIGITKAAVSELPCGGIINGLLEIRGKIAQRRINNFIERFLDYLQGVGLTLNTDIFTSEDFNDMCMAIIKRVVETKSEHKLMIFRNIMVSSTSATYHSDFNETFLDLVMRLDFLEIEILRMFEHTGRTGNLDVGENEGALVMVKSASYKDKIIEKIKEESAHLSTIEALGKYEFYICDLISKALLVDSKTVGNSYGNLEKEGLTVLYITDFGKEFLRFIREPKMVR</sequence>
<proteinExistence type="predicted"/>
<evidence type="ECO:0000313" key="1">
    <source>
        <dbReference type="EMBL" id="CAH8247096.1"/>
    </source>
</evidence>
<protein>
    <submittedName>
        <fullName evidence="1">Uncharacterized protein</fullName>
    </submittedName>
</protein>
<dbReference type="RefSeq" id="WP_213429806.1">
    <property type="nucleotide sequence ID" value="NZ_AP031286.1"/>
</dbReference>
<dbReference type="Proteomes" id="UP001154322">
    <property type="component" value="Unassembled WGS sequence"/>
</dbReference>